<dbReference type="InterPro" id="IPR005746">
    <property type="entry name" value="Thioredoxin"/>
</dbReference>
<dbReference type="SUPFAM" id="SSF52833">
    <property type="entry name" value="Thioredoxin-like"/>
    <property type="match status" value="1"/>
</dbReference>
<evidence type="ECO:0000256" key="6">
    <source>
        <dbReference type="PIRNR" id="PIRNR000077"/>
    </source>
</evidence>
<dbReference type="CDD" id="cd02947">
    <property type="entry name" value="TRX_family"/>
    <property type="match status" value="1"/>
</dbReference>
<dbReference type="Proteomes" id="UP000239936">
    <property type="component" value="Unassembled WGS sequence"/>
</dbReference>
<accession>A0A2S7XNS8</accession>
<feature type="site" description="Contributes to redox potential value" evidence="7">
    <location>
        <position position="41"/>
    </location>
</feature>
<feature type="active site" description="Nucleophile" evidence="7">
    <location>
        <position position="40"/>
    </location>
</feature>
<dbReference type="PIRSF" id="PIRSF000077">
    <property type="entry name" value="Thioredoxin"/>
    <property type="match status" value="1"/>
</dbReference>
<organism evidence="10 12">
    <name type="scientific">Chromatium okenii</name>
    <dbReference type="NCBI Taxonomy" id="61644"/>
    <lineage>
        <taxon>Bacteria</taxon>
        <taxon>Pseudomonadati</taxon>
        <taxon>Pseudomonadota</taxon>
        <taxon>Gammaproteobacteria</taxon>
        <taxon>Chromatiales</taxon>
        <taxon>Chromatiaceae</taxon>
        <taxon>Chromatium</taxon>
    </lineage>
</organism>
<dbReference type="PANTHER" id="PTHR45663:SF11">
    <property type="entry name" value="GEO12009P1"/>
    <property type="match status" value="1"/>
</dbReference>
<feature type="site" description="Contributes to redox potential value" evidence="7">
    <location>
        <position position="34"/>
    </location>
</feature>
<feature type="disulfide bond" description="Redox-active" evidence="8">
    <location>
        <begin position="40"/>
        <end position="43"/>
    </location>
</feature>
<evidence type="ECO:0000256" key="2">
    <source>
        <dbReference type="ARBA" id="ARBA00022448"/>
    </source>
</evidence>
<evidence type="ECO:0000313" key="12">
    <source>
        <dbReference type="Proteomes" id="UP000239936"/>
    </source>
</evidence>
<dbReference type="InterPro" id="IPR017937">
    <property type="entry name" value="Thioredoxin_CS"/>
</dbReference>
<feature type="active site" description="Nucleophile" evidence="7">
    <location>
        <position position="43"/>
    </location>
</feature>
<keyword evidence="12" id="KW-1185">Reference proteome</keyword>
<evidence type="ECO:0000256" key="1">
    <source>
        <dbReference type="ARBA" id="ARBA00008987"/>
    </source>
</evidence>
<dbReference type="PROSITE" id="PS00194">
    <property type="entry name" value="THIOREDOXIN_1"/>
    <property type="match status" value="1"/>
</dbReference>
<proteinExistence type="inferred from homology"/>
<dbReference type="AlphaFoldDB" id="A0A2S7XNS8"/>
<dbReference type="PRINTS" id="PR00421">
    <property type="entry name" value="THIOREDOXIN"/>
</dbReference>
<evidence type="ECO:0000256" key="3">
    <source>
        <dbReference type="ARBA" id="ARBA00022982"/>
    </source>
</evidence>
<dbReference type="PROSITE" id="PS51352">
    <property type="entry name" value="THIOREDOXIN_2"/>
    <property type="match status" value="1"/>
</dbReference>
<dbReference type="PANTHER" id="PTHR45663">
    <property type="entry name" value="GEO12009P1"/>
    <property type="match status" value="1"/>
</dbReference>
<keyword evidence="3" id="KW-0249">Electron transport</keyword>
<name>A0A2S7XNS8_9GAMM</name>
<dbReference type="InterPro" id="IPR013766">
    <property type="entry name" value="Thioredoxin_domain"/>
</dbReference>
<comment type="caution">
    <text evidence="10">The sequence shown here is derived from an EMBL/GenBank/DDBJ whole genome shotgun (WGS) entry which is preliminary data.</text>
</comment>
<comment type="similarity">
    <text evidence="1 6">Belongs to the thioredoxin family.</text>
</comment>
<keyword evidence="2" id="KW-0813">Transport</keyword>
<evidence type="ECO:0000259" key="9">
    <source>
        <dbReference type="PROSITE" id="PS51352"/>
    </source>
</evidence>
<keyword evidence="4 8" id="KW-1015">Disulfide bond</keyword>
<dbReference type="Pfam" id="PF00085">
    <property type="entry name" value="Thioredoxin"/>
    <property type="match status" value="1"/>
</dbReference>
<evidence type="ECO:0000256" key="4">
    <source>
        <dbReference type="ARBA" id="ARBA00023157"/>
    </source>
</evidence>
<gene>
    <name evidence="11" type="ORF">CXB77_00605</name>
    <name evidence="10" type="ORF">CXB77_14265</name>
</gene>
<reference evidence="10 12" key="1">
    <citation type="submission" date="2018-01" db="EMBL/GenBank/DDBJ databases">
        <title>The complete genome sequence of Chromatium okenii LaCa, a purple sulfur bacterium with a turbulent life.</title>
        <authorList>
            <person name="Luedin S.M."/>
            <person name="Liechti N."/>
            <person name="Storelli N."/>
            <person name="Danza F."/>
            <person name="Wittwer M."/>
            <person name="Pothier J.F."/>
            <person name="Tonolla M.A."/>
        </authorList>
    </citation>
    <scope>NUCLEOTIDE SEQUENCE [LARGE SCALE GENOMIC DNA]</scope>
    <source>
        <strain evidence="10 12">LaCa</strain>
    </source>
</reference>
<protein>
    <recommendedName>
        <fullName evidence="6">Thioredoxin</fullName>
    </recommendedName>
</protein>
<evidence type="ECO:0000256" key="7">
    <source>
        <dbReference type="PIRSR" id="PIRSR000077-1"/>
    </source>
</evidence>
<evidence type="ECO:0000313" key="11">
    <source>
        <dbReference type="EMBL" id="PQJ97610.1"/>
    </source>
</evidence>
<dbReference type="OrthoDB" id="9790390at2"/>
<sequence length="128" mass="14613">MFVVSTHPDIFAVSTENFTTTVLEASHQRPILVDFWADWCAPCRALSPQLERVIADLNGQIHLATLEVDEGDNMREAGRYQVRGFPTVMLFHYGLEIARFSGARSRHQIREWLQQQLGATLVFLHSTE</sequence>
<evidence type="ECO:0000256" key="8">
    <source>
        <dbReference type="PIRSR" id="PIRSR000077-4"/>
    </source>
</evidence>
<keyword evidence="5 8" id="KW-0676">Redox-active center</keyword>
<dbReference type="GO" id="GO:0005737">
    <property type="term" value="C:cytoplasm"/>
    <property type="evidence" value="ECO:0007669"/>
    <property type="project" value="TreeGrafter"/>
</dbReference>
<dbReference type="EMBL" id="PPGH01000037">
    <property type="protein sequence ID" value="PQJ95380.1"/>
    <property type="molecule type" value="Genomic_DNA"/>
</dbReference>
<dbReference type="InterPro" id="IPR036249">
    <property type="entry name" value="Thioredoxin-like_sf"/>
</dbReference>
<evidence type="ECO:0000256" key="5">
    <source>
        <dbReference type="ARBA" id="ARBA00023284"/>
    </source>
</evidence>
<dbReference type="Gene3D" id="3.40.30.10">
    <property type="entry name" value="Glutaredoxin"/>
    <property type="match status" value="1"/>
</dbReference>
<dbReference type="EMBL" id="PPGH01000007">
    <property type="protein sequence ID" value="PQJ97610.1"/>
    <property type="molecule type" value="Genomic_DNA"/>
</dbReference>
<feature type="domain" description="Thioredoxin" evidence="9">
    <location>
        <begin position="1"/>
        <end position="118"/>
    </location>
</feature>
<dbReference type="GO" id="GO:0015035">
    <property type="term" value="F:protein-disulfide reductase activity"/>
    <property type="evidence" value="ECO:0007669"/>
    <property type="project" value="InterPro"/>
</dbReference>
<feature type="site" description="Contributes to redox potential value" evidence="7">
    <location>
        <position position="42"/>
    </location>
</feature>
<evidence type="ECO:0000313" key="10">
    <source>
        <dbReference type="EMBL" id="PQJ95380.1"/>
    </source>
</evidence>